<keyword evidence="10" id="KW-1185">Reference proteome</keyword>
<dbReference type="HAMAP" id="MF_00060">
    <property type="entry name" value="SurE"/>
    <property type="match status" value="1"/>
</dbReference>
<sequence>MKNILLTNDDGYDAKGIRELHKALKERFKDANIWVIAPHLQKSACSHSITLHHPLRLKKHEKDIYSLHDGTPSDCVYVGLSKLFDGKIDLVISGVNHGANLGEDISYSGTCAGAMEAVLRGVPALASSLYYENDSIEKYSYNLACKITCDIAARILEFPPKLGEREFLNLNIPACSKADFKGLKVAKTGKRNYDTKLDIRIDPRGGEYIWLGEPDVVATLENDDCDITLITKNFATLSPVKVDMCAHASIDELGLWARGINE</sequence>
<feature type="binding site" evidence="7">
    <location>
        <position position="43"/>
    </location>
    <ligand>
        <name>a divalent metal cation</name>
        <dbReference type="ChEBI" id="CHEBI:60240"/>
    </ligand>
</feature>
<protein>
    <recommendedName>
        <fullName evidence="7">5'-nucleotidase SurE</fullName>
        <ecNumber evidence="7">3.1.3.5</ecNumber>
    </recommendedName>
    <alternativeName>
        <fullName evidence="7">Nucleoside 5'-monophosphate phosphohydrolase</fullName>
    </alternativeName>
</protein>
<evidence type="ECO:0000256" key="3">
    <source>
        <dbReference type="ARBA" id="ARBA00022490"/>
    </source>
</evidence>
<dbReference type="InterPro" id="IPR002828">
    <property type="entry name" value="SurE-like_Pase/nucleotidase"/>
</dbReference>
<evidence type="ECO:0000256" key="4">
    <source>
        <dbReference type="ARBA" id="ARBA00022723"/>
    </source>
</evidence>
<feature type="domain" description="Survival protein SurE-like phosphatase/nucleotidase" evidence="8">
    <location>
        <begin position="4"/>
        <end position="194"/>
    </location>
</feature>
<comment type="function">
    <text evidence="7">Nucleotidase that shows phosphatase activity on nucleoside 5'-monophosphates.</text>
</comment>
<reference evidence="9 10" key="1">
    <citation type="submission" date="2023-06" db="EMBL/GenBank/DDBJ databases">
        <title>Campylobacter magnum sp. nov., isolated from cecal contents of domestic pigs (Sus scrofa domesticus).</title>
        <authorList>
            <person name="Papic B."/>
            <person name="Gruntar I."/>
        </authorList>
    </citation>
    <scope>NUCLEOTIDE SEQUENCE [LARGE SCALE GENOMIC DNA]</scope>
    <source>
        <strain evidence="10">34484-21</strain>
    </source>
</reference>
<dbReference type="NCBIfam" id="NF001490">
    <property type="entry name" value="PRK00346.1-4"/>
    <property type="match status" value="1"/>
</dbReference>
<dbReference type="PANTHER" id="PTHR30457">
    <property type="entry name" value="5'-NUCLEOTIDASE SURE"/>
    <property type="match status" value="1"/>
</dbReference>
<keyword evidence="3 7" id="KW-0963">Cytoplasm</keyword>
<evidence type="ECO:0000256" key="2">
    <source>
        <dbReference type="ARBA" id="ARBA00011062"/>
    </source>
</evidence>
<accession>A0ABT8T647</accession>
<dbReference type="EC" id="3.1.3.5" evidence="7"/>
<evidence type="ECO:0000256" key="1">
    <source>
        <dbReference type="ARBA" id="ARBA00000815"/>
    </source>
</evidence>
<evidence type="ECO:0000313" key="10">
    <source>
        <dbReference type="Proteomes" id="UP001171111"/>
    </source>
</evidence>
<evidence type="ECO:0000256" key="6">
    <source>
        <dbReference type="ARBA" id="ARBA00022801"/>
    </source>
</evidence>
<dbReference type="Gene3D" id="3.40.1210.10">
    <property type="entry name" value="Survival protein SurE-like phosphatase/nucleotidase"/>
    <property type="match status" value="1"/>
</dbReference>
<dbReference type="NCBIfam" id="NF001494">
    <property type="entry name" value="PRK00346.2-4"/>
    <property type="match status" value="1"/>
</dbReference>
<comment type="subcellular location">
    <subcellularLocation>
        <location evidence="7">Cytoplasm</location>
    </subcellularLocation>
</comment>
<gene>
    <name evidence="7 9" type="primary">surE</name>
    <name evidence="9" type="ORF">Q2362_02465</name>
</gene>
<dbReference type="EMBL" id="JAULJQ010000002">
    <property type="protein sequence ID" value="MDO2408963.1"/>
    <property type="molecule type" value="Genomic_DNA"/>
</dbReference>
<dbReference type="InterPro" id="IPR030048">
    <property type="entry name" value="SurE"/>
</dbReference>
<keyword evidence="5 7" id="KW-0547">Nucleotide-binding</keyword>
<keyword evidence="4 7" id="KW-0479">Metal-binding</keyword>
<dbReference type="PANTHER" id="PTHR30457:SF12">
    <property type="entry name" value="5'_3'-NUCLEOTIDASE SURE"/>
    <property type="match status" value="1"/>
</dbReference>
<feature type="binding site" evidence="7">
    <location>
        <position position="10"/>
    </location>
    <ligand>
        <name>a divalent metal cation</name>
        <dbReference type="ChEBI" id="CHEBI:60240"/>
    </ligand>
</feature>
<comment type="similarity">
    <text evidence="2 7">Belongs to the SurE nucleotidase family.</text>
</comment>
<comment type="caution">
    <text evidence="9">The sequence shown here is derived from an EMBL/GenBank/DDBJ whole genome shotgun (WGS) entry which is preliminary data.</text>
</comment>
<evidence type="ECO:0000259" key="8">
    <source>
        <dbReference type="Pfam" id="PF01975"/>
    </source>
</evidence>
<dbReference type="GO" id="GO:0008254">
    <property type="term" value="F:3'-nucleotidase activity"/>
    <property type="evidence" value="ECO:0007669"/>
    <property type="project" value="UniProtKB-EC"/>
</dbReference>
<comment type="cofactor">
    <cofactor evidence="7">
        <name>a divalent metal cation</name>
        <dbReference type="ChEBI" id="CHEBI:60240"/>
    </cofactor>
    <text evidence="7">Binds 1 divalent metal cation per subunit.</text>
</comment>
<feature type="binding site" evidence="7">
    <location>
        <position position="9"/>
    </location>
    <ligand>
        <name>a divalent metal cation</name>
        <dbReference type="ChEBI" id="CHEBI:60240"/>
    </ligand>
</feature>
<dbReference type="Proteomes" id="UP001171111">
    <property type="component" value="Unassembled WGS sequence"/>
</dbReference>
<dbReference type="RefSeq" id="WP_302243733.1">
    <property type="nucleotide sequence ID" value="NZ_JAULJQ010000002.1"/>
</dbReference>
<evidence type="ECO:0000256" key="5">
    <source>
        <dbReference type="ARBA" id="ARBA00022741"/>
    </source>
</evidence>
<dbReference type="InterPro" id="IPR036523">
    <property type="entry name" value="SurE-like_sf"/>
</dbReference>
<feature type="binding site" evidence="7">
    <location>
        <position position="96"/>
    </location>
    <ligand>
        <name>a divalent metal cation</name>
        <dbReference type="ChEBI" id="CHEBI:60240"/>
    </ligand>
</feature>
<dbReference type="NCBIfam" id="TIGR00087">
    <property type="entry name" value="surE"/>
    <property type="match status" value="1"/>
</dbReference>
<organism evidence="9 10">
    <name type="scientific">Campylobacter magnus</name>
    <dbReference type="NCBI Taxonomy" id="3026462"/>
    <lineage>
        <taxon>Bacteria</taxon>
        <taxon>Pseudomonadati</taxon>
        <taxon>Campylobacterota</taxon>
        <taxon>Epsilonproteobacteria</taxon>
        <taxon>Campylobacterales</taxon>
        <taxon>Campylobacteraceae</taxon>
        <taxon>Campylobacter</taxon>
    </lineage>
</organism>
<comment type="catalytic activity">
    <reaction evidence="1 7">
        <text>a ribonucleoside 5'-phosphate + H2O = a ribonucleoside + phosphate</text>
        <dbReference type="Rhea" id="RHEA:12484"/>
        <dbReference type="ChEBI" id="CHEBI:15377"/>
        <dbReference type="ChEBI" id="CHEBI:18254"/>
        <dbReference type="ChEBI" id="CHEBI:43474"/>
        <dbReference type="ChEBI" id="CHEBI:58043"/>
        <dbReference type="EC" id="3.1.3.5"/>
    </reaction>
</comment>
<proteinExistence type="inferred from homology"/>
<keyword evidence="6 7" id="KW-0378">Hydrolase</keyword>
<evidence type="ECO:0000313" key="9">
    <source>
        <dbReference type="EMBL" id="MDO2408963.1"/>
    </source>
</evidence>
<dbReference type="SUPFAM" id="SSF64167">
    <property type="entry name" value="SurE-like"/>
    <property type="match status" value="1"/>
</dbReference>
<dbReference type="Pfam" id="PF01975">
    <property type="entry name" value="SurE"/>
    <property type="match status" value="1"/>
</dbReference>
<name>A0ABT8T647_9BACT</name>
<evidence type="ECO:0000256" key="7">
    <source>
        <dbReference type="HAMAP-Rule" id="MF_00060"/>
    </source>
</evidence>